<accession>A0A6J4VNI0</accession>
<reference evidence="2" key="1">
    <citation type="submission" date="2020-02" db="EMBL/GenBank/DDBJ databases">
        <authorList>
            <person name="Meier V. D."/>
        </authorList>
    </citation>
    <scope>NUCLEOTIDE SEQUENCE</scope>
    <source>
        <strain evidence="2">AVDCRST_MAG19</strain>
    </source>
</reference>
<sequence>RAWLPTPITPSAPMMATRRTWRRRGFASPGFRSRPPRSRCRRAPPPGGTAGALRAAPAA</sequence>
<feature type="non-terminal residue" evidence="2">
    <location>
        <position position="59"/>
    </location>
</feature>
<feature type="non-terminal residue" evidence="2">
    <location>
        <position position="1"/>
    </location>
</feature>
<evidence type="ECO:0000256" key="1">
    <source>
        <dbReference type="SAM" id="MobiDB-lite"/>
    </source>
</evidence>
<protein>
    <submittedName>
        <fullName evidence="2">Uncharacterized protein</fullName>
    </submittedName>
</protein>
<organism evidence="2">
    <name type="scientific">uncultured Thermomicrobiales bacterium</name>
    <dbReference type="NCBI Taxonomy" id="1645740"/>
    <lineage>
        <taxon>Bacteria</taxon>
        <taxon>Pseudomonadati</taxon>
        <taxon>Thermomicrobiota</taxon>
        <taxon>Thermomicrobia</taxon>
        <taxon>Thermomicrobiales</taxon>
        <taxon>environmental samples</taxon>
    </lineage>
</organism>
<evidence type="ECO:0000313" key="2">
    <source>
        <dbReference type="EMBL" id="CAA9583035.1"/>
    </source>
</evidence>
<feature type="region of interest" description="Disordered" evidence="1">
    <location>
        <begin position="24"/>
        <end position="59"/>
    </location>
</feature>
<gene>
    <name evidence="2" type="ORF">AVDCRST_MAG19-4231</name>
</gene>
<dbReference type="EMBL" id="CADCWL010000239">
    <property type="protein sequence ID" value="CAA9583035.1"/>
    <property type="molecule type" value="Genomic_DNA"/>
</dbReference>
<name>A0A6J4VNI0_9BACT</name>
<dbReference type="AlphaFoldDB" id="A0A6J4VNI0"/>
<proteinExistence type="predicted"/>